<evidence type="ECO:0000313" key="3">
    <source>
        <dbReference type="EMBL" id="OGH87763.1"/>
    </source>
</evidence>
<gene>
    <name evidence="3" type="ORF">A3J93_04995</name>
</gene>
<dbReference type="GO" id="GO:0019854">
    <property type="term" value="P:L-ascorbic acid catabolic process"/>
    <property type="evidence" value="ECO:0007669"/>
    <property type="project" value="TreeGrafter"/>
</dbReference>
<evidence type="ECO:0000256" key="1">
    <source>
        <dbReference type="ARBA" id="ARBA00023239"/>
    </source>
</evidence>
<dbReference type="PANTHER" id="PTHR35039:SF3">
    <property type="entry name" value="3-KETO-L-GULONATE-6-PHOSPHATE DECARBOXYLASE SGBH-RELATED"/>
    <property type="match status" value="1"/>
</dbReference>
<dbReference type="InterPro" id="IPR013785">
    <property type="entry name" value="Aldolase_TIM"/>
</dbReference>
<dbReference type="PANTHER" id="PTHR35039">
    <property type="entry name" value="3-KETO-L-GULONATE-6-PHOSPHATE DECARBOXYLASE SGBH-RELATED"/>
    <property type="match status" value="1"/>
</dbReference>
<keyword evidence="1" id="KW-0456">Lyase</keyword>
<dbReference type="InterPro" id="IPR001754">
    <property type="entry name" value="OMPdeCOase_dom"/>
</dbReference>
<protein>
    <recommendedName>
        <fullName evidence="2">Orotidine 5'-phosphate decarboxylase domain-containing protein</fullName>
    </recommendedName>
</protein>
<dbReference type="Gene3D" id="3.20.20.70">
    <property type="entry name" value="Aldolase class I"/>
    <property type="match status" value="1"/>
</dbReference>
<dbReference type="EMBL" id="MFQZ01000009">
    <property type="protein sequence ID" value="OGH87763.1"/>
    <property type="molecule type" value="Genomic_DNA"/>
</dbReference>
<proteinExistence type="predicted"/>
<dbReference type="AlphaFoldDB" id="A0A1F6NVM3"/>
<sequence>MLDPRQRYLQIAFNQSLAELKSGILSLPKNKNIIVEIGTPLIKSVGVEAIHTARNFWSGYILADLKCMDRGATETNLFASAGANGITCLGLAPIATVDAFVVECANLKIDSFVDMLGVKFPFEILQKLKKKSTGVVLHRGVDEAVNRAKIVPYIEINRIYGAYSCLIASAGGETGREVARAHFNGSHIAVVWREFNPITKVGQEIIKEFLRKA</sequence>
<dbReference type="Proteomes" id="UP000177907">
    <property type="component" value="Unassembled WGS sequence"/>
</dbReference>
<dbReference type="STRING" id="1798704.A3J93_04995"/>
<dbReference type="GO" id="GO:0006207">
    <property type="term" value="P:'de novo' pyrimidine nucleobase biosynthetic process"/>
    <property type="evidence" value="ECO:0007669"/>
    <property type="project" value="InterPro"/>
</dbReference>
<name>A0A1F6NVM3_9BACT</name>
<reference evidence="3 4" key="1">
    <citation type="journal article" date="2016" name="Nat. Commun.">
        <title>Thousands of microbial genomes shed light on interconnected biogeochemical processes in an aquifer system.</title>
        <authorList>
            <person name="Anantharaman K."/>
            <person name="Brown C.T."/>
            <person name="Hug L.A."/>
            <person name="Sharon I."/>
            <person name="Castelle C.J."/>
            <person name="Probst A.J."/>
            <person name="Thomas B.C."/>
            <person name="Singh A."/>
            <person name="Wilkins M.J."/>
            <person name="Karaoz U."/>
            <person name="Brodie E.L."/>
            <person name="Williams K.H."/>
            <person name="Hubbard S.S."/>
            <person name="Banfield J.F."/>
        </authorList>
    </citation>
    <scope>NUCLEOTIDE SEQUENCE [LARGE SCALE GENOMIC DNA]</scope>
</reference>
<accession>A0A1F6NVM3</accession>
<dbReference type="InterPro" id="IPR011060">
    <property type="entry name" value="RibuloseP-bd_barrel"/>
</dbReference>
<dbReference type="GO" id="GO:0004590">
    <property type="term" value="F:orotidine-5'-phosphate decarboxylase activity"/>
    <property type="evidence" value="ECO:0007669"/>
    <property type="project" value="InterPro"/>
</dbReference>
<dbReference type="Pfam" id="PF00215">
    <property type="entry name" value="OMPdecase"/>
    <property type="match status" value="1"/>
</dbReference>
<feature type="domain" description="Orotidine 5'-phosphate decarboxylase" evidence="2">
    <location>
        <begin position="8"/>
        <end position="209"/>
    </location>
</feature>
<comment type="caution">
    <text evidence="3">The sequence shown here is derived from an EMBL/GenBank/DDBJ whole genome shotgun (WGS) entry which is preliminary data.</text>
</comment>
<dbReference type="GO" id="GO:0033982">
    <property type="term" value="F:3-dehydro-L-gulonate-6-phosphate decarboxylase activity"/>
    <property type="evidence" value="ECO:0007669"/>
    <property type="project" value="TreeGrafter"/>
</dbReference>
<dbReference type="SMART" id="SM00934">
    <property type="entry name" value="OMPdecase"/>
    <property type="match status" value="1"/>
</dbReference>
<evidence type="ECO:0000259" key="2">
    <source>
        <dbReference type="SMART" id="SM00934"/>
    </source>
</evidence>
<evidence type="ECO:0000313" key="4">
    <source>
        <dbReference type="Proteomes" id="UP000177907"/>
    </source>
</evidence>
<dbReference type="SUPFAM" id="SSF51366">
    <property type="entry name" value="Ribulose-phoshate binding barrel"/>
    <property type="match status" value="1"/>
</dbReference>
<organism evidence="3 4">
    <name type="scientific">Candidatus Magasanikbacteria bacterium RIFOXYC2_FULL_42_28</name>
    <dbReference type="NCBI Taxonomy" id="1798704"/>
    <lineage>
        <taxon>Bacteria</taxon>
        <taxon>Candidatus Magasanikiibacteriota</taxon>
    </lineage>
</organism>